<dbReference type="PROSITE" id="PS51383">
    <property type="entry name" value="YJEF_C_3"/>
    <property type="match status" value="1"/>
</dbReference>
<evidence type="ECO:0000256" key="5">
    <source>
        <dbReference type="ARBA" id="ARBA00023239"/>
    </source>
</evidence>
<evidence type="ECO:0000256" key="3">
    <source>
        <dbReference type="ARBA" id="ARBA00022857"/>
    </source>
</evidence>
<dbReference type="InterPro" id="IPR029056">
    <property type="entry name" value="Ribokinase-like"/>
</dbReference>
<comment type="function">
    <text evidence="6">Catalyzes the dehydration of the S-form of NAD(P)HX at the expense of ATP, which is converted to ADP. Together with NAD(P)HX epimerase, which catalyzes the epimerization of the S- and R-forms, the enzyme allows the repair of both epimers of NAD(P)HX, a damaged form of NAD(P)H that is a result of enzymatic or heat-dependent hydration.</text>
</comment>
<dbReference type="EMBL" id="ASPP01016546">
    <property type="protein sequence ID" value="ETO17475.1"/>
    <property type="molecule type" value="Genomic_DNA"/>
</dbReference>
<dbReference type="GO" id="GO:0005524">
    <property type="term" value="F:ATP binding"/>
    <property type="evidence" value="ECO:0007669"/>
    <property type="project" value="UniProtKB-KW"/>
</dbReference>
<comment type="catalytic activity">
    <reaction evidence="6">
        <text>(6S)-NADPHX + ATP = ADP + phosphate + NADPH + H(+)</text>
        <dbReference type="Rhea" id="RHEA:32231"/>
        <dbReference type="ChEBI" id="CHEBI:15378"/>
        <dbReference type="ChEBI" id="CHEBI:30616"/>
        <dbReference type="ChEBI" id="CHEBI:43474"/>
        <dbReference type="ChEBI" id="CHEBI:57783"/>
        <dbReference type="ChEBI" id="CHEBI:64076"/>
        <dbReference type="ChEBI" id="CHEBI:456216"/>
        <dbReference type="EC" id="4.2.1.93"/>
    </reaction>
</comment>
<comment type="caution">
    <text evidence="8">The sequence shown here is derived from an EMBL/GenBank/DDBJ whole genome shotgun (WGS) entry which is preliminary data.</text>
</comment>
<dbReference type="GO" id="GO:0047453">
    <property type="term" value="F:ATP-dependent NAD(P)H-hydrate dehydratase activity"/>
    <property type="evidence" value="ECO:0007669"/>
    <property type="project" value="UniProtKB-UniRule"/>
</dbReference>
<dbReference type="NCBIfam" id="TIGR00196">
    <property type="entry name" value="yjeF_cterm"/>
    <property type="match status" value="1"/>
</dbReference>
<dbReference type="GO" id="GO:0110051">
    <property type="term" value="P:metabolite repair"/>
    <property type="evidence" value="ECO:0007669"/>
    <property type="project" value="TreeGrafter"/>
</dbReference>
<dbReference type="Pfam" id="PF01256">
    <property type="entry name" value="Carb_kinase"/>
    <property type="match status" value="1"/>
</dbReference>
<dbReference type="HAMAP" id="MF_01965">
    <property type="entry name" value="NADHX_dehydratase"/>
    <property type="match status" value="1"/>
</dbReference>
<dbReference type="InterPro" id="IPR017953">
    <property type="entry name" value="Carbohydrate_kinase_pred_CS"/>
</dbReference>
<feature type="binding site" evidence="6">
    <location>
        <begin position="145"/>
        <end position="151"/>
    </location>
    <ligand>
        <name>(6S)-NADPHX</name>
        <dbReference type="ChEBI" id="CHEBI:64076"/>
    </ligand>
</feature>
<evidence type="ECO:0000256" key="2">
    <source>
        <dbReference type="ARBA" id="ARBA00022840"/>
    </source>
</evidence>
<protein>
    <recommendedName>
        <fullName evidence="6">ATP-dependent (S)-NAD(P)H-hydrate dehydratase</fullName>
        <ecNumber evidence="6">4.2.1.93</ecNumber>
    </recommendedName>
    <alternativeName>
        <fullName evidence="6">ATP-dependent NAD(P)HX dehydratase</fullName>
    </alternativeName>
</protein>
<keyword evidence="6" id="KW-0597">Phosphoprotein</keyword>
<name>X6MWL4_RETFI</name>
<dbReference type="EC" id="4.2.1.93" evidence="6"/>
<feature type="binding site" evidence="6">
    <location>
        <position position="205"/>
    </location>
    <ligand>
        <name>(6S)-NADPHX</name>
        <dbReference type="ChEBI" id="CHEBI:64076"/>
    </ligand>
</feature>
<evidence type="ECO:0000256" key="6">
    <source>
        <dbReference type="HAMAP-Rule" id="MF_03157"/>
    </source>
</evidence>
<dbReference type="GO" id="GO:0046496">
    <property type="term" value="P:nicotinamide nucleotide metabolic process"/>
    <property type="evidence" value="ECO:0007669"/>
    <property type="project" value="UniProtKB-UniRule"/>
</dbReference>
<keyword evidence="3" id="KW-0521">NADP</keyword>
<keyword evidence="1 6" id="KW-0547">Nucleotide-binding</keyword>
<keyword evidence="5 6" id="KW-0456">Lyase</keyword>
<sequence>MKLPYKDPNSHKGQKGKVIVIGGSAKYYGAPILTALGAEKAGADLINVYLPSEHMNTAKNYSLNLFLNPFHQENLSNHDVDKIIENANSCDAVVIGNGLDTNAETKLAIIEILKLVKTNIVIDAEAIVPEILSINSNGKWVLTPHQAEFKRLYGNDFTPVFAKEMAQKYNHTLCIKGKLDYVISEKSLYENHTGCPEMRVGGTGDVLAGIIASYIAQGLEPLEACRSAIYYYGNAGIELNLKKNNFTAYDLIKFYPKYLASIKHKF</sequence>
<dbReference type="Proteomes" id="UP000023152">
    <property type="component" value="Unassembled WGS sequence"/>
</dbReference>
<dbReference type="OrthoDB" id="8110916at2759"/>
<evidence type="ECO:0000313" key="8">
    <source>
        <dbReference type="EMBL" id="ETO17475.1"/>
    </source>
</evidence>
<comment type="catalytic activity">
    <reaction evidence="6">
        <text>(6S)-NADHX + ATP = ADP + phosphate + NADH + H(+)</text>
        <dbReference type="Rhea" id="RHEA:19017"/>
        <dbReference type="ChEBI" id="CHEBI:15378"/>
        <dbReference type="ChEBI" id="CHEBI:30616"/>
        <dbReference type="ChEBI" id="CHEBI:43474"/>
        <dbReference type="ChEBI" id="CHEBI:57945"/>
        <dbReference type="ChEBI" id="CHEBI:64074"/>
        <dbReference type="ChEBI" id="CHEBI:456216"/>
        <dbReference type="EC" id="4.2.1.93"/>
    </reaction>
</comment>
<comment type="similarity">
    <text evidence="6">Belongs to the NnrD/CARKD family.</text>
</comment>
<accession>X6MWL4</accession>
<feature type="domain" description="YjeF C-terminal" evidence="7">
    <location>
        <begin position="1"/>
        <end position="262"/>
    </location>
</feature>
<dbReference type="SUPFAM" id="SSF53613">
    <property type="entry name" value="Ribokinase-like"/>
    <property type="match status" value="1"/>
</dbReference>
<organism evidence="8 9">
    <name type="scientific">Reticulomyxa filosa</name>
    <dbReference type="NCBI Taxonomy" id="46433"/>
    <lineage>
        <taxon>Eukaryota</taxon>
        <taxon>Sar</taxon>
        <taxon>Rhizaria</taxon>
        <taxon>Retaria</taxon>
        <taxon>Foraminifera</taxon>
        <taxon>Monothalamids</taxon>
        <taxon>Reticulomyxidae</taxon>
        <taxon>Reticulomyxa</taxon>
    </lineage>
</organism>
<keyword evidence="4 6" id="KW-0520">NAD</keyword>
<evidence type="ECO:0000256" key="1">
    <source>
        <dbReference type="ARBA" id="ARBA00022741"/>
    </source>
</evidence>
<gene>
    <name evidence="8" type="ORF">RFI_19849</name>
</gene>
<evidence type="ECO:0000256" key="4">
    <source>
        <dbReference type="ARBA" id="ARBA00023027"/>
    </source>
</evidence>
<feature type="binding site" evidence="6">
    <location>
        <position position="98"/>
    </location>
    <ligand>
        <name>(6S)-NADPHX</name>
        <dbReference type="ChEBI" id="CHEBI:64076"/>
    </ligand>
</feature>
<comment type="cofactor">
    <cofactor evidence="6">
        <name>Mg(2+)</name>
        <dbReference type="ChEBI" id="CHEBI:18420"/>
    </cofactor>
</comment>
<evidence type="ECO:0000259" key="7">
    <source>
        <dbReference type="PROSITE" id="PS51383"/>
    </source>
</evidence>
<dbReference type="CDD" id="cd01171">
    <property type="entry name" value="YXKO-related"/>
    <property type="match status" value="1"/>
</dbReference>
<feature type="binding site" evidence="6">
    <location>
        <begin position="176"/>
        <end position="180"/>
    </location>
    <ligand>
        <name>ATP</name>
        <dbReference type="ChEBI" id="CHEBI:30616"/>
    </ligand>
</feature>
<dbReference type="AlphaFoldDB" id="X6MWL4"/>
<proteinExistence type="inferred from homology"/>
<dbReference type="Gene3D" id="3.40.1190.20">
    <property type="match status" value="1"/>
</dbReference>
<reference evidence="8 9" key="1">
    <citation type="journal article" date="2013" name="Curr. Biol.">
        <title>The Genome of the Foraminiferan Reticulomyxa filosa.</title>
        <authorList>
            <person name="Glockner G."/>
            <person name="Hulsmann N."/>
            <person name="Schleicher M."/>
            <person name="Noegel A.A."/>
            <person name="Eichinger L."/>
            <person name="Gallinger C."/>
            <person name="Pawlowski J."/>
            <person name="Sierra R."/>
            <person name="Euteneuer U."/>
            <person name="Pillet L."/>
            <person name="Moustafa A."/>
            <person name="Platzer M."/>
            <person name="Groth M."/>
            <person name="Szafranski K."/>
            <person name="Schliwa M."/>
        </authorList>
    </citation>
    <scope>NUCLEOTIDE SEQUENCE [LARGE SCALE GENOMIC DNA]</scope>
</reference>
<dbReference type="PANTHER" id="PTHR12592">
    <property type="entry name" value="ATP-DEPENDENT (S)-NAD(P)H-HYDRATE DEHYDRATASE FAMILY MEMBER"/>
    <property type="match status" value="1"/>
</dbReference>
<evidence type="ECO:0000313" key="9">
    <source>
        <dbReference type="Proteomes" id="UP000023152"/>
    </source>
</evidence>
<dbReference type="PROSITE" id="PS01050">
    <property type="entry name" value="YJEF_C_2"/>
    <property type="match status" value="1"/>
</dbReference>
<dbReference type="PANTHER" id="PTHR12592:SF0">
    <property type="entry name" value="ATP-DEPENDENT (S)-NAD(P)H-HYDRATE DEHYDRATASE"/>
    <property type="match status" value="1"/>
</dbReference>
<keyword evidence="9" id="KW-1185">Reference proteome</keyword>
<keyword evidence="2 6" id="KW-0067">ATP-binding</keyword>
<feature type="binding site" evidence="6">
    <location>
        <begin position="195"/>
        <end position="204"/>
    </location>
    <ligand>
        <name>ATP</name>
        <dbReference type="ChEBI" id="CHEBI:30616"/>
    </ligand>
</feature>
<dbReference type="InterPro" id="IPR000631">
    <property type="entry name" value="CARKD"/>
</dbReference>